<evidence type="ECO:0000313" key="2">
    <source>
        <dbReference type="Proteomes" id="UP000092444"/>
    </source>
</evidence>
<dbReference type="AlphaFoldDB" id="A0A1B0GFK9"/>
<dbReference type="EnsemblMetazoa" id="GMOY012109-RA">
    <property type="protein sequence ID" value="GMOY012109-PA"/>
    <property type="gene ID" value="GMOY012109"/>
</dbReference>
<reference evidence="1" key="1">
    <citation type="submission" date="2020-05" db="UniProtKB">
        <authorList>
            <consortium name="EnsemblMetazoa"/>
        </authorList>
    </citation>
    <scope>IDENTIFICATION</scope>
    <source>
        <strain evidence="1">Yale</strain>
    </source>
</reference>
<accession>A0A1B0GFK9</accession>
<protein>
    <submittedName>
        <fullName evidence="1">Uncharacterized protein</fullName>
    </submittedName>
</protein>
<proteinExistence type="predicted"/>
<sequence length="32" mass="4003">MLLTGILHYFDMGETFSYPLRYTPYEFRLDRR</sequence>
<dbReference type="Proteomes" id="UP000092444">
    <property type="component" value="Unassembled WGS sequence"/>
</dbReference>
<dbReference type="EMBL" id="CCAG010015339">
    <property type="status" value="NOT_ANNOTATED_CDS"/>
    <property type="molecule type" value="Genomic_DNA"/>
</dbReference>
<dbReference type="VEuPathDB" id="VectorBase:GMOY012109"/>
<evidence type="ECO:0000313" key="1">
    <source>
        <dbReference type="EnsemblMetazoa" id="GMOY012109-PA"/>
    </source>
</evidence>
<organism evidence="1 2">
    <name type="scientific">Glossina morsitans morsitans</name>
    <name type="common">Savannah tsetse fly</name>
    <dbReference type="NCBI Taxonomy" id="37546"/>
    <lineage>
        <taxon>Eukaryota</taxon>
        <taxon>Metazoa</taxon>
        <taxon>Ecdysozoa</taxon>
        <taxon>Arthropoda</taxon>
        <taxon>Hexapoda</taxon>
        <taxon>Insecta</taxon>
        <taxon>Pterygota</taxon>
        <taxon>Neoptera</taxon>
        <taxon>Endopterygota</taxon>
        <taxon>Diptera</taxon>
        <taxon>Brachycera</taxon>
        <taxon>Muscomorpha</taxon>
        <taxon>Hippoboscoidea</taxon>
        <taxon>Glossinidae</taxon>
        <taxon>Glossina</taxon>
    </lineage>
</organism>
<keyword evidence="2" id="KW-1185">Reference proteome</keyword>
<name>A0A1B0GFK9_GLOMM</name>